<sequence>MKLNIPTSKGNYSYRFVPIYQGIKPIDKKKAKENLSLLKRICNEHNLDFILFYGTLLGAIREHDFISHDEDIDIAMPISDIERFKDILFILRENGFEVARFERRGFMSIIRNGEYIDIYFFSPYTEDRRLTTCICDLCEIKYINNTTQMKFQGEFYTIPKESETLLEFLYGKNWRTPIHMFNFKMNRLNRIKAFTIQYIKALLPYAITEIIQDYKSKKRIEFCKQKAYIILNN</sequence>
<gene>
    <name evidence="2" type="ORF">HMPREF0661_08520</name>
</gene>
<dbReference type="PANTHER" id="PTHR43404:SF1">
    <property type="entry name" value="MNN4P"/>
    <property type="match status" value="1"/>
</dbReference>
<dbReference type="EMBL" id="JRNS01000423">
    <property type="protein sequence ID" value="KGF46200.1"/>
    <property type="molecule type" value="Genomic_DNA"/>
</dbReference>
<evidence type="ECO:0000259" key="1">
    <source>
        <dbReference type="Pfam" id="PF04991"/>
    </source>
</evidence>
<evidence type="ECO:0000313" key="3">
    <source>
        <dbReference type="Proteomes" id="UP000029578"/>
    </source>
</evidence>
<dbReference type="AlphaFoldDB" id="A0A096AH46"/>
<dbReference type="RefSeq" id="WP_036865595.1">
    <property type="nucleotide sequence ID" value="NZ_JRNS01000423.1"/>
</dbReference>
<organism evidence="2 3">
    <name type="scientific">Prevotella melaninogenica DNF00666</name>
    <dbReference type="NCBI Taxonomy" id="1401073"/>
    <lineage>
        <taxon>Bacteria</taxon>
        <taxon>Pseudomonadati</taxon>
        <taxon>Bacteroidota</taxon>
        <taxon>Bacteroidia</taxon>
        <taxon>Bacteroidales</taxon>
        <taxon>Prevotellaceae</taxon>
        <taxon>Prevotella</taxon>
    </lineage>
</organism>
<evidence type="ECO:0000313" key="2">
    <source>
        <dbReference type="EMBL" id="KGF46200.1"/>
    </source>
</evidence>
<dbReference type="GO" id="GO:0009100">
    <property type="term" value="P:glycoprotein metabolic process"/>
    <property type="evidence" value="ECO:0007669"/>
    <property type="project" value="UniProtKB-ARBA"/>
</dbReference>
<dbReference type="Proteomes" id="UP000029578">
    <property type="component" value="Unassembled WGS sequence"/>
</dbReference>
<dbReference type="InterPro" id="IPR052942">
    <property type="entry name" value="LPS_cholinephosphotransferase"/>
</dbReference>
<dbReference type="InterPro" id="IPR007074">
    <property type="entry name" value="LicD/FKTN/FKRP_NTP_transf"/>
</dbReference>
<proteinExistence type="predicted"/>
<reference evidence="2 3" key="1">
    <citation type="submission" date="2014-07" db="EMBL/GenBank/DDBJ databases">
        <authorList>
            <person name="McCorrison J."/>
            <person name="Sanka R."/>
            <person name="Torralba M."/>
            <person name="Gillis M."/>
            <person name="Haft D.H."/>
            <person name="Methe B."/>
            <person name="Sutton G."/>
            <person name="Nelson K.E."/>
        </authorList>
    </citation>
    <scope>NUCLEOTIDE SEQUENCE [LARGE SCALE GENOMIC DNA]</scope>
    <source>
        <strain evidence="2 3">DNF00666</strain>
    </source>
</reference>
<comment type="caution">
    <text evidence="2">The sequence shown here is derived from an EMBL/GenBank/DDBJ whole genome shotgun (WGS) entry which is preliminary data.</text>
</comment>
<protein>
    <submittedName>
        <fullName evidence="2">Lysis protein</fullName>
    </submittedName>
</protein>
<feature type="domain" description="LicD/FKTN/FKRP nucleotidyltransferase" evidence="1">
    <location>
        <begin position="42"/>
        <end position="88"/>
    </location>
</feature>
<name>A0A096AH46_9BACT</name>
<dbReference type="PANTHER" id="PTHR43404">
    <property type="entry name" value="LIPOPOLYSACCHARIDE CHOLINEPHOSPHOTRANSFERASE LICD"/>
    <property type="match status" value="1"/>
</dbReference>
<dbReference type="Pfam" id="PF04991">
    <property type="entry name" value="LicD"/>
    <property type="match status" value="1"/>
</dbReference>
<accession>A0A096AH46</accession>